<feature type="compositionally biased region" description="Polar residues" evidence="1">
    <location>
        <begin position="1"/>
        <end position="10"/>
    </location>
</feature>
<protein>
    <submittedName>
        <fullName evidence="2">Uncharacterized protein</fullName>
    </submittedName>
</protein>
<feature type="region of interest" description="Disordered" evidence="1">
    <location>
        <begin position="1"/>
        <end position="20"/>
    </location>
</feature>
<reference evidence="2" key="1">
    <citation type="submission" date="2020-10" db="EMBL/GenBank/DDBJ databases">
        <authorList>
            <person name="Kikuchi T."/>
        </authorList>
    </citation>
    <scope>NUCLEOTIDE SEQUENCE</scope>
    <source>
        <strain evidence="2">NKZ352</strain>
    </source>
</reference>
<evidence type="ECO:0000313" key="2">
    <source>
        <dbReference type="EMBL" id="CAD6191723.1"/>
    </source>
</evidence>
<organism evidence="2 3">
    <name type="scientific">Caenorhabditis auriculariae</name>
    <dbReference type="NCBI Taxonomy" id="2777116"/>
    <lineage>
        <taxon>Eukaryota</taxon>
        <taxon>Metazoa</taxon>
        <taxon>Ecdysozoa</taxon>
        <taxon>Nematoda</taxon>
        <taxon>Chromadorea</taxon>
        <taxon>Rhabditida</taxon>
        <taxon>Rhabditina</taxon>
        <taxon>Rhabditomorpha</taxon>
        <taxon>Rhabditoidea</taxon>
        <taxon>Rhabditidae</taxon>
        <taxon>Peloderinae</taxon>
        <taxon>Caenorhabditis</taxon>
    </lineage>
</organism>
<dbReference type="EMBL" id="CAJGYM010000023">
    <property type="protein sequence ID" value="CAD6191723.1"/>
    <property type="molecule type" value="Genomic_DNA"/>
</dbReference>
<keyword evidence="3" id="KW-1185">Reference proteome</keyword>
<evidence type="ECO:0000256" key="1">
    <source>
        <dbReference type="SAM" id="MobiDB-lite"/>
    </source>
</evidence>
<name>A0A8S1H7T3_9PELO</name>
<accession>A0A8S1H7T3</accession>
<dbReference type="Proteomes" id="UP000835052">
    <property type="component" value="Unassembled WGS sequence"/>
</dbReference>
<dbReference type="AlphaFoldDB" id="A0A8S1H7T3"/>
<sequence>MQVQGGQANRTTTTTAQEAEHTQIEFHLRAQPPARLSPWQSSVTPNASDVGIAVDDGKHSTQHVIKLRGDSGIHAKKSGFGFKLGLSDQKTDVKEVTGGVPLPHGIHSLGHNGQGSRSLQIGSAHSIDMQEREMRDDVRRQRRAVQTTWRAPVSGETAQMYGAMTSRHKSVNTQSACTQCALPHTVLLANGKLALVVAPKPYSVYKKFSQQANDKTTQKLSQRSN</sequence>
<evidence type="ECO:0000313" key="3">
    <source>
        <dbReference type="Proteomes" id="UP000835052"/>
    </source>
</evidence>
<comment type="caution">
    <text evidence="2">The sequence shown here is derived from an EMBL/GenBank/DDBJ whole genome shotgun (WGS) entry which is preliminary data.</text>
</comment>
<gene>
    <name evidence="2" type="ORF">CAUJ_LOCUS7642</name>
</gene>
<proteinExistence type="predicted"/>